<evidence type="ECO:0000313" key="1">
    <source>
        <dbReference type="EMBL" id="CAD7237056.1"/>
    </source>
</evidence>
<dbReference type="EMBL" id="OB684286">
    <property type="protein sequence ID" value="CAD7237056.1"/>
    <property type="molecule type" value="Genomic_DNA"/>
</dbReference>
<gene>
    <name evidence="1" type="ORF">CTOB1V02_LOCUS14871</name>
</gene>
<organism evidence="1">
    <name type="scientific">Cyprideis torosa</name>
    <dbReference type="NCBI Taxonomy" id="163714"/>
    <lineage>
        <taxon>Eukaryota</taxon>
        <taxon>Metazoa</taxon>
        <taxon>Ecdysozoa</taxon>
        <taxon>Arthropoda</taxon>
        <taxon>Crustacea</taxon>
        <taxon>Oligostraca</taxon>
        <taxon>Ostracoda</taxon>
        <taxon>Podocopa</taxon>
        <taxon>Podocopida</taxon>
        <taxon>Cytherocopina</taxon>
        <taxon>Cytheroidea</taxon>
        <taxon>Cytherideidae</taxon>
        <taxon>Cyprideis</taxon>
    </lineage>
</organism>
<name>A0A7R8WUG5_9CRUS</name>
<feature type="non-terminal residue" evidence="1">
    <location>
        <position position="1"/>
    </location>
</feature>
<accession>A0A7R8WUG5</accession>
<sequence>FLSRSYLYPLSPHSFDRLQGLLLTSSLHESARVVQEYFFRKENGLITHAMTLQEYAMKRMDLARQLNPLTSSDPNILCRLVYLWLITREYRISLVGLIPCLIADGE</sequence>
<protein>
    <submittedName>
        <fullName evidence="1">Uncharacterized protein</fullName>
    </submittedName>
</protein>
<feature type="non-terminal residue" evidence="1">
    <location>
        <position position="106"/>
    </location>
</feature>
<dbReference type="AlphaFoldDB" id="A0A7R8WUG5"/>
<proteinExistence type="predicted"/>
<reference evidence="1" key="1">
    <citation type="submission" date="2020-11" db="EMBL/GenBank/DDBJ databases">
        <authorList>
            <person name="Tran Van P."/>
        </authorList>
    </citation>
    <scope>NUCLEOTIDE SEQUENCE</scope>
</reference>